<reference evidence="14 15" key="1">
    <citation type="submission" date="2018-05" db="EMBL/GenBank/DDBJ databases">
        <title>Complete Genome Sequence of Methylobacterium sp. 17Sr1-28.</title>
        <authorList>
            <person name="Srinivasan S."/>
        </authorList>
    </citation>
    <scope>NUCLEOTIDE SEQUENCE [LARGE SCALE GENOMIC DNA]</scope>
    <source>
        <strain evidence="14 15">17Sr1-28</strain>
    </source>
</reference>
<dbReference type="SMART" id="SM00387">
    <property type="entry name" value="HATPase_c"/>
    <property type="match status" value="1"/>
</dbReference>
<dbReference type="GO" id="GO:0000155">
    <property type="term" value="F:phosphorelay sensor kinase activity"/>
    <property type="evidence" value="ECO:0007669"/>
    <property type="project" value="InterPro"/>
</dbReference>
<dbReference type="PROSITE" id="PS50109">
    <property type="entry name" value="HIS_KIN"/>
    <property type="match status" value="1"/>
</dbReference>
<dbReference type="Gene3D" id="3.30.565.10">
    <property type="entry name" value="Histidine kinase-like ATPase, C-terminal domain"/>
    <property type="match status" value="1"/>
</dbReference>
<evidence type="ECO:0000256" key="7">
    <source>
        <dbReference type="ARBA" id="ARBA00022777"/>
    </source>
</evidence>
<protein>
    <recommendedName>
        <fullName evidence="3">histidine kinase</fullName>
        <ecNumber evidence="3">2.7.13.3</ecNumber>
    </recommendedName>
</protein>
<dbReference type="InterPro" id="IPR003594">
    <property type="entry name" value="HATPase_dom"/>
</dbReference>
<feature type="transmembrane region" description="Helical" evidence="11">
    <location>
        <begin position="175"/>
        <end position="196"/>
    </location>
</feature>
<dbReference type="CDD" id="cd00075">
    <property type="entry name" value="HATPase"/>
    <property type="match status" value="1"/>
</dbReference>
<dbReference type="SUPFAM" id="SSF47384">
    <property type="entry name" value="Homodimeric domain of signal transducing histidine kinase"/>
    <property type="match status" value="1"/>
</dbReference>
<dbReference type="AlphaFoldDB" id="A0A2U8WQN7"/>
<evidence type="ECO:0000313" key="14">
    <source>
        <dbReference type="EMBL" id="AWN47780.1"/>
    </source>
</evidence>
<evidence type="ECO:0000256" key="6">
    <source>
        <dbReference type="ARBA" id="ARBA00022692"/>
    </source>
</evidence>
<dbReference type="PROSITE" id="PS50885">
    <property type="entry name" value="HAMP"/>
    <property type="match status" value="1"/>
</dbReference>
<dbReference type="RefSeq" id="WP_109960101.1">
    <property type="nucleotide sequence ID" value="NZ_CP029553.1"/>
</dbReference>
<evidence type="ECO:0000256" key="11">
    <source>
        <dbReference type="SAM" id="Phobius"/>
    </source>
</evidence>
<dbReference type="Proteomes" id="UP000245444">
    <property type="component" value="Chromosome"/>
</dbReference>
<evidence type="ECO:0000259" key="12">
    <source>
        <dbReference type="PROSITE" id="PS50109"/>
    </source>
</evidence>
<dbReference type="EC" id="2.7.13.3" evidence="3"/>
<dbReference type="InterPro" id="IPR003661">
    <property type="entry name" value="HisK_dim/P_dom"/>
</dbReference>
<evidence type="ECO:0000256" key="8">
    <source>
        <dbReference type="ARBA" id="ARBA00022989"/>
    </source>
</evidence>
<dbReference type="Pfam" id="PF00512">
    <property type="entry name" value="HisKA"/>
    <property type="match status" value="1"/>
</dbReference>
<proteinExistence type="predicted"/>
<comment type="subcellular location">
    <subcellularLocation>
        <location evidence="2">Membrane</location>
    </subcellularLocation>
</comment>
<evidence type="ECO:0000256" key="1">
    <source>
        <dbReference type="ARBA" id="ARBA00000085"/>
    </source>
</evidence>
<keyword evidence="9" id="KW-0902">Two-component regulatory system</keyword>
<dbReference type="InterPro" id="IPR013727">
    <property type="entry name" value="2CSK_N"/>
</dbReference>
<dbReference type="PANTHER" id="PTHR45436">
    <property type="entry name" value="SENSOR HISTIDINE KINASE YKOH"/>
    <property type="match status" value="1"/>
</dbReference>
<evidence type="ECO:0000259" key="13">
    <source>
        <dbReference type="PROSITE" id="PS50885"/>
    </source>
</evidence>
<dbReference type="PANTHER" id="PTHR45436:SF1">
    <property type="entry name" value="SENSOR PROTEIN QSEC"/>
    <property type="match status" value="1"/>
</dbReference>
<evidence type="ECO:0000313" key="15">
    <source>
        <dbReference type="Proteomes" id="UP000245444"/>
    </source>
</evidence>
<keyword evidence="4" id="KW-0597">Phosphoprotein</keyword>
<evidence type="ECO:0000256" key="2">
    <source>
        <dbReference type="ARBA" id="ARBA00004370"/>
    </source>
</evidence>
<accession>A0A2U8WQN7</accession>
<sequence>MITRAPSLLASSLFARLVAVLAAVLAVGAGLLLVAAWASARLAADEAYDRLLVGAALQIAETIASDGREVSVDPPFSAFETLGLSPRDRIFYKVVDPADRLLTGDADLAVPVDRARLSAGPILLDAEHRGQAVRAVVAGRYVPDAARSGFAAVVVAQTREARGALARALTVKASLMVLAMSALALGAVAVAVRAALRPLRAIEGVLAARGPNDLQPLGLAAPREIHLLVTSIDHFMGRLSGHVAVMKRFIADAAHQIRTPLTALAAQLDLLSSETDEGRRRDQLARLRQRTAELGHLTNQLLNHAMVIHRARSAPLKPVDVAGLARRTLIDAAEQAGDRAVDIGYEGPEEAVTIPGDAIALREALANLIHNAFKHGAARRLTVRLGRERGRVVLAVEDDGPGIPASEWARVREPFQAATGGGIGSGLGLSIAAEVAAAHGGELRFETHSERGFCVILSLPDEEARP</sequence>
<dbReference type="KEGG" id="mtea:DK419_16860"/>
<feature type="domain" description="Histidine kinase" evidence="12">
    <location>
        <begin position="252"/>
        <end position="463"/>
    </location>
</feature>
<dbReference type="GO" id="GO:0005886">
    <property type="term" value="C:plasma membrane"/>
    <property type="evidence" value="ECO:0007669"/>
    <property type="project" value="TreeGrafter"/>
</dbReference>
<dbReference type="InterPro" id="IPR036890">
    <property type="entry name" value="HATPase_C_sf"/>
</dbReference>
<dbReference type="OrthoDB" id="8673316at2"/>
<dbReference type="CDD" id="cd00082">
    <property type="entry name" value="HisKA"/>
    <property type="match status" value="1"/>
</dbReference>
<dbReference type="InterPro" id="IPR050428">
    <property type="entry name" value="TCS_sensor_his_kinase"/>
</dbReference>
<dbReference type="InterPro" id="IPR004358">
    <property type="entry name" value="Sig_transdc_His_kin-like_C"/>
</dbReference>
<dbReference type="Pfam" id="PF02518">
    <property type="entry name" value="HATPase_c"/>
    <property type="match status" value="1"/>
</dbReference>
<keyword evidence="6 11" id="KW-0812">Transmembrane</keyword>
<dbReference type="SUPFAM" id="SSF55874">
    <property type="entry name" value="ATPase domain of HSP90 chaperone/DNA topoisomerase II/histidine kinase"/>
    <property type="match status" value="1"/>
</dbReference>
<dbReference type="InterPro" id="IPR003660">
    <property type="entry name" value="HAMP_dom"/>
</dbReference>
<organism evidence="14 15">
    <name type="scientific">Methylobacterium terrae</name>
    <dbReference type="NCBI Taxonomy" id="2202827"/>
    <lineage>
        <taxon>Bacteria</taxon>
        <taxon>Pseudomonadati</taxon>
        <taxon>Pseudomonadota</taxon>
        <taxon>Alphaproteobacteria</taxon>
        <taxon>Hyphomicrobiales</taxon>
        <taxon>Methylobacteriaceae</taxon>
        <taxon>Methylobacterium</taxon>
    </lineage>
</organism>
<dbReference type="EMBL" id="CP029553">
    <property type="protein sequence ID" value="AWN47780.1"/>
    <property type="molecule type" value="Genomic_DNA"/>
</dbReference>
<name>A0A2U8WQN7_9HYPH</name>
<dbReference type="PRINTS" id="PR00344">
    <property type="entry name" value="BCTRLSENSOR"/>
</dbReference>
<dbReference type="Pfam" id="PF08521">
    <property type="entry name" value="2CSK_N"/>
    <property type="match status" value="1"/>
</dbReference>
<evidence type="ECO:0000256" key="9">
    <source>
        <dbReference type="ARBA" id="ARBA00023012"/>
    </source>
</evidence>
<evidence type="ECO:0000256" key="5">
    <source>
        <dbReference type="ARBA" id="ARBA00022679"/>
    </source>
</evidence>
<keyword evidence="8 11" id="KW-1133">Transmembrane helix</keyword>
<evidence type="ECO:0000256" key="3">
    <source>
        <dbReference type="ARBA" id="ARBA00012438"/>
    </source>
</evidence>
<gene>
    <name evidence="14" type="ORF">DK419_16860</name>
</gene>
<dbReference type="SMART" id="SM00388">
    <property type="entry name" value="HisKA"/>
    <property type="match status" value="1"/>
</dbReference>
<evidence type="ECO:0000256" key="10">
    <source>
        <dbReference type="ARBA" id="ARBA00023136"/>
    </source>
</evidence>
<dbReference type="InterPro" id="IPR005467">
    <property type="entry name" value="His_kinase_dom"/>
</dbReference>
<dbReference type="InterPro" id="IPR036097">
    <property type="entry name" value="HisK_dim/P_sf"/>
</dbReference>
<comment type="catalytic activity">
    <reaction evidence="1">
        <text>ATP + protein L-histidine = ADP + protein N-phospho-L-histidine.</text>
        <dbReference type="EC" id="2.7.13.3"/>
    </reaction>
</comment>
<feature type="domain" description="HAMP" evidence="13">
    <location>
        <begin position="193"/>
        <end position="244"/>
    </location>
</feature>
<keyword evidence="15" id="KW-1185">Reference proteome</keyword>
<keyword evidence="5" id="KW-0808">Transferase</keyword>
<evidence type="ECO:0000256" key="4">
    <source>
        <dbReference type="ARBA" id="ARBA00022553"/>
    </source>
</evidence>
<keyword evidence="10 11" id="KW-0472">Membrane</keyword>
<keyword evidence="7 14" id="KW-0418">Kinase</keyword>
<dbReference type="Gene3D" id="1.10.287.130">
    <property type="match status" value="1"/>
</dbReference>